<accession>A0A0M4U6R0</accession>
<dbReference type="KEGG" id="pur:AOC03_06050"/>
<evidence type="ECO:0000313" key="2">
    <source>
        <dbReference type="Proteomes" id="UP000059847"/>
    </source>
</evidence>
<proteinExistence type="predicted"/>
<sequence length="327" mass="37439">MNLVTQNTPKKQHYVPQFLLRNFAVENTERLFTFDKQQNKVFPTTVRDSASENGFYNIQGLDDKYTLENELGDLETLASKVIAKICLSGSISHLDENEHKILCFFTASLLLRVKRQRVFTSQVNYNIAKFARGLGLEPDTFTNFKELTKEEIEFQHINFLEEELLTFANEFGDKAIGLLSAPIDKSFIISDNPVVMFSHKPNRFNSKGTSVPAIEIFLPISKKLCITFLCMDFYYELAEKIEIIETNRAKNHELNLVDISYAQSLIQSIQTGNANVINEKHVNFVNTRQIVDSWSYIYNDNNDFDFAKRLVEKTPAISLGSIVKSGF</sequence>
<dbReference type="STRING" id="45610.AOC03_06050"/>
<protein>
    <recommendedName>
        <fullName evidence="3">DUF4238 domain-containing protein</fullName>
    </recommendedName>
</protein>
<keyword evidence="2" id="KW-1185">Reference proteome</keyword>
<dbReference type="Pfam" id="PF14022">
    <property type="entry name" value="DUF4238"/>
    <property type="match status" value="1"/>
</dbReference>
<dbReference type="EMBL" id="CP012678">
    <property type="protein sequence ID" value="ALF59664.1"/>
    <property type="molecule type" value="Genomic_DNA"/>
</dbReference>
<reference evidence="1 2" key="1">
    <citation type="submission" date="2015-09" db="EMBL/GenBank/DDBJ databases">
        <title>Complete genome of Psychrobacter urativorans R10.10B.</title>
        <authorList>
            <person name="See-Too W.S."/>
            <person name="Chan K.G."/>
        </authorList>
    </citation>
    <scope>NUCLEOTIDE SEQUENCE [LARGE SCALE GENOMIC DNA]</scope>
    <source>
        <strain evidence="1 2">R10.10B</strain>
    </source>
</reference>
<organism evidence="1 2">
    <name type="scientific">Psychrobacter urativorans</name>
    <dbReference type="NCBI Taxonomy" id="45610"/>
    <lineage>
        <taxon>Bacteria</taxon>
        <taxon>Pseudomonadati</taxon>
        <taxon>Pseudomonadota</taxon>
        <taxon>Gammaproteobacteria</taxon>
        <taxon>Moraxellales</taxon>
        <taxon>Moraxellaceae</taxon>
        <taxon>Psychrobacter</taxon>
    </lineage>
</organism>
<dbReference type="OrthoDB" id="9148269at2"/>
<dbReference type="AlphaFoldDB" id="A0A0M4U6R0"/>
<gene>
    <name evidence="1" type="ORF">AOC03_06050</name>
</gene>
<dbReference type="RefSeq" id="WP_062534241.1">
    <property type="nucleotide sequence ID" value="NZ_CP012678.1"/>
</dbReference>
<name>A0A0M4U6R0_9GAMM</name>
<dbReference type="InterPro" id="IPR025332">
    <property type="entry name" value="DUF4238"/>
</dbReference>
<evidence type="ECO:0000313" key="1">
    <source>
        <dbReference type="EMBL" id="ALF59664.1"/>
    </source>
</evidence>
<dbReference type="Proteomes" id="UP000059847">
    <property type="component" value="Chromosome"/>
</dbReference>
<evidence type="ECO:0008006" key="3">
    <source>
        <dbReference type="Google" id="ProtNLM"/>
    </source>
</evidence>